<dbReference type="EMBL" id="AP025591">
    <property type="protein sequence ID" value="BDG01981.1"/>
    <property type="molecule type" value="Genomic_DNA"/>
</dbReference>
<protein>
    <recommendedName>
        <fullName evidence="2">Phosphatidate phosphatase APP1 catalytic domain-containing protein</fullName>
    </recommendedName>
</protein>
<evidence type="ECO:0000313" key="3">
    <source>
        <dbReference type="EMBL" id="BDG01981.1"/>
    </source>
</evidence>
<proteinExistence type="predicted"/>
<dbReference type="PANTHER" id="PTHR28208:SF3">
    <property type="entry name" value="PHOSPHATIDATE PHOSPHATASE APP1"/>
    <property type="match status" value="1"/>
</dbReference>
<dbReference type="InterPro" id="IPR052935">
    <property type="entry name" value="Mg2+_PAP"/>
</dbReference>
<evidence type="ECO:0000259" key="2">
    <source>
        <dbReference type="Pfam" id="PF09949"/>
    </source>
</evidence>
<accession>A0ABM7WR93</accession>
<evidence type="ECO:0000256" key="1">
    <source>
        <dbReference type="SAM" id="SignalP"/>
    </source>
</evidence>
<organism evidence="3 4">
    <name type="scientific">Anaeromyxobacter oryzae</name>
    <dbReference type="NCBI Taxonomy" id="2918170"/>
    <lineage>
        <taxon>Bacteria</taxon>
        <taxon>Pseudomonadati</taxon>
        <taxon>Myxococcota</taxon>
        <taxon>Myxococcia</taxon>
        <taxon>Myxococcales</taxon>
        <taxon>Cystobacterineae</taxon>
        <taxon>Anaeromyxobacteraceae</taxon>
        <taxon>Anaeromyxobacter</taxon>
    </lineage>
</organism>
<dbReference type="PANTHER" id="PTHR28208">
    <property type="entry name" value="PHOSPHATIDATE PHOSPHATASE APP1"/>
    <property type="match status" value="1"/>
</dbReference>
<gene>
    <name evidence="3" type="ORF">AMOR_09770</name>
</gene>
<dbReference type="InterPro" id="IPR019236">
    <property type="entry name" value="APP1_cat"/>
</dbReference>
<dbReference type="RefSeq" id="WP_248359049.1">
    <property type="nucleotide sequence ID" value="NZ_AP025591.1"/>
</dbReference>
<feature type="domain" description="Phosphatidate phosphatase APP1 catalytic" evidence="2">
    <location>
        <begin position="136"/>
        <end position="282"/>
    </location>
</feature>
<sequence length="334" mass="34135">MTRLAAALAAALLTAAPSPAAPREAPALLVPPALGRTDLVWISGRVLEEAQGQHGPAALRTARALSASNLEGAAVEVTFLGRTARAVSGDDGEFLVAIPAGDGPPFPAGASPVQVRAGGAGATGVVHVVDPAAPFLLVTDFDDTVAVTNVARPGGAVRTTFLEDADTQPAVPGMAALYRCLVVRPEGTPAPAVAFVSGSPVQLAPRLVRFLERNGFPPAALFLRNLGPGSLSGYKEPVLRTLLARFPQKLVLIGDTGERDPEIYAALAREFPDRVLRIYLRRATAGPDPAARLDGALPFSDPAVPARDAAGRALADLACVDAAFPGKGAAPGAP</sequence>
<feature type="signal peptide" evidence="1">
    <location>
        <begin position="1"/>
        <end position="20"/>
    </location>
</feature>
<dbReference type="Proteomes" id="UP001162891">
    <property type="component" value="Chromosome"/>
</dbReference>
<name>A0ABM7WR93_9BACT</name>
<keyword evidence="1" id="KW-0732">Signal</keyword>
<dbReference type="Pfam" id="PF09949">
    <property type="entry name" value="APP1_cat"/>
    <property type="match status" value="1"/>
</dbReference>
<reference evidence="4" key="1">
    <citation type="journal article" date="2022" name="Int. J. Syst. Evol. Microbiol.">
        <title>Anaeromyxobacter oryzae sp. nov., Anaeromyxobacter diazotrophicus sp. nov. and Anaeromyxobacter paludicola sp. nov., isolated from paddy soils.</title>
        <authorList>
            <person name="Itoh H."/>
            <person name="Xu Z."/>
            <person name="Mise K."/>
            <person name="Masuda Y."/>
            <person name="Ushijima N."/>
            <person name="Hayakawa C."/>
            <person name="Shiratori Y."/>
            <person name="Senoo K."/>
        </authorList>
    </citation>
    <scope>NUCLEOTIDE SEQUENCE [LARGE SCALE GENOMIC DNA]</scope>
    <source>
        <strain evidence="4">Red232</strain>
    </source>
</reference>
<feature type="chain" id="PRO_5046026078" description="Phosphatidate phosphatase APP1 catalytic domain-containing protein" evidence="1">
    <location>
        <begin position="21"/>
        <end position="334"/>
    </location>
</feature>
<evidence type="ECO:0000313" key="4">
    <source>
        <dbReference type="Proteomes" id="UP001162891"/>
    </source>
</evidence>
<keyword evidence="4" id="KW-1185">Reference proteome</keyword>